<keyword evidence="3" id="KW-1185">Reference proteome</keyword>
<dbReference type="InterPro" id="IPR000182">
    <property type="entry name" value="GNAT_dom"/>
</dbReference>
<sequence>MTSENKAFVRLVDPIKDTAACLDVCKKTVGPALRTGTPNLISPYIWCLPYIRLCPEYCFVVDDGDGNAVGYVVCAPDNVTFAERFREEYIPILESLDPILKKPPMDPPADWGKELTLGVLQCLYSPEELLHPVCPRLIEEYPAHLHIDILPEFQRKGFGKELMEALWARLRKDDIPGVHLVMEAGNVNAQKFYLAIGYNRFGEVVDGGKSGEVGKEDNGNLWMVKKL</sequence>
<dbReference type="Gene3D" id="3.40.630.30">
    <property type="match status" value="1"/>
</dbReference>
<dbReference type="InterPro" id="IPR051822">
    <property type="entry name" value="Glycosyl_Hydrolase_84"/>
</dbReference>
<proteinExistence type="predicted"/>
<organism evidence="2 3">
    <name type="scientific">Orbilia ellipsospora</name>
    <dbReference type="NCBI Taxonomy" id="2528407"/>
    <lineage>
        <taxon>Eukaryota</taxon>
        <taxon>Fungi</taxon>
        <taxon>Dikarya</taxon>
        <taxon>Ascomycota</taxon>
        <taxon>Pezizomycotina</taxon>
        <taxon>Orbiliomycetes</taxon>
        <taxon>Orbiliales</taxon>
        <taxon>Orbiliaceae</taxon>
        <taxon>Orbilia</taxon>
    </lineage>
</organism>
<dbReference type="CDD" id="cd04301">
    <property type="entry name" value="NAT_SF"/>
    <property type="match status" value="1"/>
</dbReference>
<dbReference type="PROSITE" id="PS51186">
    <property type="entry name" value="GNAT"/>
    <property type="match status" value="1"/>
</dbReference>
<dbReference type="Proteomes" id="UP001365542">
    <property type="component" value="Unassembled WGS sequence"/>
</dbReference>
<dbReference type="EMBL" id="JAVHJO010000010">
    <property type="protein sequence ID" value="KAK6535697.1"/>
    <property type="molecule type" value="Genomic_DNA"/>
</dbReference>
<comment type="caution">
    <text evidence="2">The sequence shown here is derived from an EMBL/GenBank/DDBJ whole genome shotgun (WGS) entry which is preliminary data.</text>
</comment>
<protein>
    <recommendedName>
        <fullName evidence="1">N-acetyltransferase domain-containing protein</fullName>
    </recommendedName>
</protein>
<dbReference type="PANTHER" id="PTHR13170:SF16">
    <property type="entry name" value="PROTEIN O-GLCNACASE"/>
    <property type="match status" value="1"/>
</dbReference>
<feature type="domain" description="N-acetyltransferase" evidence="1">
    <location>
        <begin position="79"/>
        <end position="227"/>
    </location>
</feature>
<accession>A0AAV9X4Q8</accession>
<dbReference type="PANTHER" id="PTHR13170">
    <property type="entry name" value="O-GLCNACASE"/>
    <property type="match status" value="1"/>
</dbReference>
<dbReference type="AlphaFoldDB" id="A0AAV9X4Q8"/>
<evidence type="ECO:0000259" key="1">
    <source>
        <dbReference type="PROSITE" id="PS51186"/>
    </source>
</evidence>
<dbReference type="Pfam" id="PF00583">
    <property type="entry name" value="Acetyltransf_1"/>
    <property type="match status" value="1"/>
</dbReference>
<dbReference type="SUPFAM" id="SSF55729">
    <property type="entry name" value="Acyl-CoA N-acyltransferases (Nat)"/>
    <property type="match status" value="1"/>
</dbReference>
<reference evidence="2 3" key="1">
    <citation type="submission" date="2019-10" db="EMBL/GenBank/DDBJ databases">
        <authorList>
            <person name="Palmer J.M."/>
        </authorList>
    </citation>
    <scope>NUCLEOTIDE SEQUENCE [LARGE SCALE GENOMIC DNA]</scope>
    <source>
        <strain evidence="2 3">TWF694</strain>
    </source>
</reference>
<gene>
    <name evidence="2" type="ORF">TWF694_002147</name>
</gene>
<evidence type="ECO:0000313" key="2">
    <source>
        <dbReference type="EMBL" id="KAK6535697.1"/>
    </source>
</evidence>
<evidence type="ECO:0000313" key="3">
    <source>
        <dbReference type="Proteomes" id="UP001365542"/>
    </source>
</evidence>
<name>A0AAV9X4Q8_9PEZI</name>
<dbReference type="InterPro" id="IPR016181">
    <property type="entry name" value="Acyl_CoA_acyltransferase"/>
</dbReference>
<dbReference type="GO" id="GO:0016747">
    <property type="term" value="F:acyltransferase activity, transferring groups other than amino-acyl groups"/>
    <property type="evidence" value="ECO:0007669"/>
    <property type="project" value="InterPro"/>
</dbReference>